<feature type="compositionally biased region" description="Polar residues" evidence="1">
    <location>
        <begin position="293"/>
        <end position="303"/>
    </location>
</feature>
<keyword evidence="3" id="KW-1185">Reference proteome</keyword>
<name>A0A9K3Q8Z8_9STRA</name>
<feature type="compositionally biased region" description="Basic residues" evidence="1">
    <location>
        <begin position="256"/>
        <end position="266"/>
    </location>
</feature>
<reference evidence="2" key="2">
    <citation type="submission" date="2021-04" db="EMBL/GenBank/DDBJ databases">
        <authorList>
            <person name="Podell S."/>
        </authorList>
    </citation>
    <scope>NUCLEOTIDE SEQUENCE</scope>
    <source>
        <strain evidence="2">Hildebrandi</strain>
    </source>
</reference>
<dbReference type="EMBL" id="JAGRRH010000003">
    <property type="protein sequence ID" value="KAG7372689.1"/>
    <property type="molecule type" value="Genomic_DNA"/>
</dbReference>
<sequence length="335" mass="37465">MTNQPSCVFPWKKPTPPSNEYPSSIKWSVGNSKYEIHSHTLDQVDVEDVAPHCMEVQGKVRQEVGNEAHLGQSYFKVFPRTLSVPLLGVWDQVIADLGPNPVLSVETFQDCVRAFVGAHSSDEDRHDLIQQLMLPTKPRDLPVQAFFYRLLELNSIVELLPGTESALTDTQLKQAFYDGMPSSWKDRFAISGSTLGSLTRAEVLRYFRSQERRAQASQRDAEDHPRRSKTKKRPPSSVETEKSASQQSKKTQSKTSSKKSEKRQKGRVTDDDPCPVHPGSGHTWGDCRANRYSKATTKSSRNSGKTKDKADKSADNFVADVISRDHANSSGEESD</sequence>
<comment type="caution">
    <text evidence="2">The sequence shown here is derived from an EMBL/GenBank/DDBJ whole genome shotgun (WGS) entry which is preliminary data.</text>
</comment>
<evidence type="ECO:0000313" key="2">
    <source>
        <dbReference type="EMBL" id="KAG7372689.1"/>
    </source>
</evidence>
<feature type="compositionally biased region" description="Low complexity" evidence="1">
    <location>
        <begin position="243"/>
        <end position="255"/>
    </location>
</feature>
<proteinExistence type="predicted"/>
<feature type="region of interest" description="Disordered" evidence="1">
    <location>
        <begin position="210"/>
        <end position="335"/>
    </location>
</feature>
<reference evidence="2" key="1">
    <citation type="journal article" date="2021" name="Sci. Rep.">
        <title>Diploid genomic architecture of Nitzschia inconspicua, an elite biomass production diatom.</title>
        <authorList>
            <person name="Oliver A."/>
            <person name="Podell S."/>
            <person name="Pinowska A."/>
            <person name="Traller J.C."/>
            <person name="Smith S.R."/>
            <person name="McClure R."/>
            <person name="Beliaev A."/>
            <person name="Bohutskyi P."/>
            <person name="Hill E.A."/>
            <person name="Rabines A."/>
            <person name="Zheng H."/>
            <person name="Allen L.Z."/>
            <person name="Kuo A."/>
            <person name="Grigoriev I.V."/>
            <person name="Allen A.E."/>
            <person name="Hazlebeck D."/>
            <person name="Allen E.E."/>
        </authorList>
    </citation>
    <scope>NUCLEOTIDE SEQUENCE</scope>
    <source>
        <strain evidence="2">Hildebrandi</strain>
    </source>
</reference>
<accession>A0A9K3Q8Z8</accession>
<feature type="compositionally biased region" description="Basic and acidic residues" evidence="1">
    <location>
        <begin position="305"/>
        <end position="314"/>
    </location>
</feature>
<organism evidence="2 3">
    <name type="scientific">Nitzschia inconspicua</name>
    <dbReference type="NCBI Taxonomy" id="303405"/>
    <lineage>
        <taxon>Eukaryota</taxon>
        <taxon>Sar</taxon>
        <taxon>Stramenopiles</taxon>
        <taxon>Ochrophyta</taxon>
        <taxon>Bacillariophyta</taxon>
        <taxon>Bacillariophyceae</taxon>
        <taxon>Bacillariophycidae</taxon>
        <taxon>Bacillariales</taxon>
        <taxon>Bacillariaceae</taxon>
        <taxon>Nitzschia</taxon>
    </lineage>
</organism>
<dbReference type="Proteomes" id="UP000693970">
    <property type="component" value="Unassembled WGS sequence"/>
</dbReference>
<dbReference type="OrthoDB" id="94416at2759"/>
<evidence type="ECO:0000313" key="3">
    <source>
        <dbReference type="Proteomes" id="UP000693970"/>
    </source>
</evidence>
<protein>
    <submittedName>
        <fullName evidence="2">Uncharacterized protein</fullName>
    </submittedName>
</protein>
<evidence type="ECO:0000256" key="1">
    <source>
        <dbReference type="SAM" id="MobiDB-lite"/>
    </source>
</evidence>
<feature type="compositionally biased region" description="Basic and acidic residues" evidence="1">
    <location>
        <begin position="210"/>
        <end position="225"/>
    </location>
</feature>
<gene>
    <name evidence="2" type="ORF">IV203_018832</name>
</gene>
<dbReference type="AlphaFoldDB" id="A0A9K3Q8Z8"/>